<dbReference type="PANTHER" id="PTHR12302">
    <property type="entry name" value="EBNA2 BINDING PROTEIN P100"/>
    <property type="match status" value="1"/>
</dbReference>
<dbReference type="RefSeq" id="WP_221532540.1">
    <property type="nucleotide sequence ID" value="NZ_JAIGYP010000010.1"/>
</dbReference>
<protein>
    <submittedName>
        <fullName evidence="5">Thermonuclease family protein</fullName>
    </submittedName>
</protein>
<gene>
    <name evidence="5" type="ORF">K4G57_07085</name>
</gene>
<evidence type="ECO:0000256" key="1">
    <source>
        <dbReference type="ARBA" id="ARBA00022722"/>
    </source>
</evidence>
<reference evidence="5 6" key="1">
    <citation type="submission" date="2021-08" db="EMBL/GenBank/DDBJ databases">
        <title>Helicobacter spp. isolated from feces of Anatolian Ground Squirrel (Spermophilus xanthoprymnus) in Turkey.</title>
        <authorList>
            <person name="Aydin F."/>
            <person name="Abay S."/>
            <person name="Kayman T."/>
            <person name="Karakaya E."/>
            <person name="Saticioglu I.B."/>
        </authorList>
    </citation>
    <scope>NUCLEOTIDE SEQUENCE [LARGE SCALE GENOMIC DNA]</scope>
    <source>
        <strain evidence="5 6">Faydin-H70</strain>
    </source>
</reference>
<keyword evidence="3" id="KW-0378">Hydrolase</keyword>
<evidence type="ECO:0000313" key="6">
    <source>
        <dbReference type="Proteomes" id="UP000700059"/>
    </source>
</evidence>
<dbReference type="Pfam" id="PF00565">
    <property type="entry name" value="SNase"/>
    <property type="match status" value="1"/>
</dbReference>
<dbReference type="PROSITE" id="PS50830">
    <property type="entry name" value="TNASE_3"/>
    <property type="match status" value="1"/>
</dbReference>
<evidence type="ECO:0000256" key="2">
    <source>
        <dbReference type="ARBA" id="ARBA00022759"/>
    </source>
</evidence>
<evidence type="ECO:0000256" key="3">
    <source>
        <dbReference type="ARBA" id="ARBA00022801"/>
    </source>
</evidence>
<dbReference type="Proteomes" id="UP000700059">
    <property type="component" value="Unassembled WGS sequence"/>
</dbReference>
<dbReference type="SMART" id="SM00318">
    <property type="entry name" value="SNc"/>
    <property type="match status" value="1"/>
</dbReference>
<dbReference type="InterPro" id="IPR016071">
    <property type="entry name" value="Staphylococal_nuclease_OB-fold"/>
</dbReference>
<keyword evidence="1" id="KW-0540">Nuclease</keyword>
<dbReference type="PANTHER" id="PTHR12302:SF3">
    <property type="entry name" value="SERINE_THREONINE-PROTEIN KINASE 31"/>
    <property type="match status" value="1"/>
</dbReference>
<keyword evidence="2" id="KW-0255">Endonuclease</keyword>
<feature type="domain" description="TNase-like" evidence="4">
    <location>
        <begin position="42"/>
        <end position="162"/>
    </location>
</feature>
<dbReference type="PROSITE" id="PS01284">
    <property type="entry name" value="TNASE_2"/>
    <property type="match status" value="1"/>
</dbReference>
<accession>A0ABS7JP94</accession>
<proteinExistence type="predicted"/>
<evidence type="ECO:0000259" key="4">
    <source>
        <dbReference type="PROSITE" id="PS50830"/>
    </source>
</evidence>
<dbReference type="EMBL" id="JAIGYQ010000010">
    <property type="protein sequence ID" value="MBX7491221.1"/>
    <property type="molecule type" value="Genomic_DNA"/>
</dbReference>
<dbReference type="InterPro" id="IPR002071">
    <property type="entry name" value="Thermonucl_AS"/>
</dbReference>
<keyword evidence="6" id="KW-1185">Reference proteome</keyword>
<dbReference type="SUPFAM" id="SSF50199">
    <property type="entry name" value="Staphylococcal nuclease"/>
    <property type="match status" value="1"/>
</dbReference>
<evidence type="ECO:0000313" key="5">
    <source>
        <dbReference type="EMBL" id="MBX7491221.1"/>
    </source>
</evidence>
<comment type="caution">
    <text evidence="5">The sequence shown here is derived from an EMBL/GenBank/DDBJ whole genome shotgun (WGS) entry which is preliminary data.</text>
</comment>
<organism evidence="5 6">
    <name type="scientific">Helicobacter turcicus</name>
    <dbReference type="NCBI Taxonomy" id="2867412"/>
    <lineage>
        <taxon>Bacteria</taxon>
        <taxon>Pseudomonadati</taxon>
        <taxon>Campylobacterota</taxon>
        <taxon>Epsilonproteobacteria</taxon>
        <taxon>Campylobacterales</taxon>
        <taxon>Helicobacteraceae</taxon>
        <taxon>Helicobacter</taxon>
    </lineage>
</organism>
<dbReference type="InterPro" id="IPR035437">
    <property type="entry name" value="SNase_OB-fold_sf"/>
</dbReference>
<name>A0ABS7JP94_9HELI</name>
<dbReference type="Gene3D" id="2.40.50.90">
    <property type="match status" value="1"/>
</dbReference>
<sequence length="183" mass="21680">MRFNRAFTLMRNFKAKRLNAILLCVFILFAIVHFYKNDFGDKQISAKVSRVIDGDTIEFLNKQENKIYKLRLFGIDAPESKQSYGRESKEYLEHLVQDKEVRILLKDKDKYQRLVGIIFLRNKDINKELVRVGLAHSYKDFSLRYLSSEHYAKANKLGLWQEKNVILPKDFRKNKNTNAKDTQ</sequence>